<evidence type="ECO:0000256" key="2">
    <source>
        <dbReference type="ARBA" id="ARBA00022448"/>
    </source>
</evidence>
<dbReference type="SUPFAM" id="SSF161098">
    <property type="entry name" value="MetI-like"/>
    <property type="match status" value="1"/>
</dbReference>
<evidence type="ECO:0000256" key="4">
    <source>
        <dbReference type="ARBA" id="ARBA00022692"/>
    </source>
</evidence>
<sequence>MRQGVERTSSPPCGEGTGLGVAPPASAAAGHPTTPTSNSSPQGGGGARVSSPISPRRRSWVGVARPLSPRRRTSLAILSFLIPLLAWAAVSYVPFLWHPLVEVTEPGDIAWMEPGMRVPKAAFAEEVASAKTAGTAEPAGRPANPVYLPAPHEVATAFWTSLTAQPTQRDAIRLPLSLWHSIQIIALGFLLSSLIGVPLGILCGAQPTLARLTEPVIEFVRYMPAPAFGALMVAILGIYDGPKIAIIVIGTFFQQVLVIANTTRRIEPLLIEAALTLGARNLRLIRRVIVPAMLPQLYRDQRILLGWAWTYLIVAELIGTSSGITFFITQQARYQHFDNVYAAILIIGLVGSATDLALAWLGRRLFPYDRSEA</sequence>
<evidence type="ECO:0000313" key="10">
    <source>
        <dbReference type="EMBL" id="CAA2145242.1"/>
    </source>
</evidence>
<evidence type="ECO:0000256" key="3">
    <source>
        <dbReference type="ARBA" id="ARBA00022475"/>
    </source>
</evidence>
<dbReference type="InterPro" id="IPR035906">
    <property type="entry name" value="MetI-like_sf"/>
</dbReference>
<dbReference type="EMBL" id="LR743511">
    <property type="protein sequence ID" value="CAA2145242.1"/>
    <property type="molecule type" value="Genomic_DNA"/>
</dbReference>
<dbReference type="PANTHER" id="PTHR30151">
    <property type="entry name" value="ALKANE SULFONATE ABC TRANSPORTER-RELATED, MEMBRANE SUBUNIT"/>
    <property type="match status" value="1"/>
</dbReference>
<feature type="transmembrane region" description="Helical" evidence="7">
    <location>
        <begin position="340"/>
        <end position="361"/>
    </location>
</feature>
<feature type="region of interest" description="Disordered" evidence="8">
    <location>
        <begin position="1"/>
        <end position="55"/>
    </location>
</feature>
<comment type="subcellular location">
    <subcellularLocation>
        <location evidence="1 7">Cell membrane</location>
        <topology evidence="1 7">Multi-pass membrane protein</topology>
    </subcellularLocation>
</comment>
<dbReference type="InterPro" id="IPR000515">
    <property type="entry name" value="MetI-like"/>
</dbReference>
<dbReference type="Pfam" id="PF00528">
    <property type="entry name" value="BPD_transp_1"/>
    <property type="match status" value="1"/>
</dbReference>
<protein>
    <submittedName>
        <fullName evidence="10">Aliphatic sulfonates transport permease protein SsuC</fullName>
    </submittedName>
</protein>
<evidence type="ECO:0000256" key="7">
    <source>
        <dbReference type="RuleBase" id="RU363032"/>
    </source>
</evidence>
<feature type="transmembrane region" description="Helical" evidence="7">
    <location>
        <begin position="303"/>
        <end position="328"/>
    </location>
</feature>
<comment type="similarity">
    <text evidence="7">Belongs to the binding-protein-dependent transport system permease family.</text>
</comment>
<dbReference type="GO" id="GO:0005886">
    <property type="term" value="C:plasma membrane"/>
    <property type="evidence" value="ECO:0007669"/>
    <property type="project" value="UniProtKB-SubCell"/>
</dbReference>
<organism evidence="10">
    <name type="scientific">Methylobacterium bullatum</name>
    <dbReference type="NCBI Taxonomy" id="570505"/>
    <lineage>
        <taxon>Bacteria</taxon>
        <taxon>Pseudomonadati</taxon>
        <taxon>Pseudomonadota</taxon>
        <taxon>Alphaproteobacteria</taxon>
        <taxon>Hyphomicrobiales</taxon>
        <taxon>Methylobacteriaceae</taxon>
        <taxon>Methylobacterium</taxon>
    </lineage>
</organism>
<keyword evidence="6 7" id="KW-0472">Membrane</keyword>
<evidence type="ECO:0000256" key="6">
    <source>
        <dbReference type="ARBA" id="ARBA00023136"/>
    </source>
</evidence>
<keyword evidence="5 7" id="KW-1133">Transmembrane helix</keyword>
<gene>
    <name evidence="10" type="primary">ssuC_9</name>
    <name evidence="10" type="ORF">MBLL_04364</name>
</gene>
<dbReference type="AlphaFoldDB" id="A0A679JZY7"/>
<keyword evidence="4 7" id="KW-0812">Transmembrane</keyword>
<feature type="transmembrane region" description="Helical" evidence="7">
    <location>
        <begin position="75"/>
        <end position="97"/>
    </location>
</feature>
<keyword evidence="3" id="KW-1003">Cell membrane</keyword>
<accession>A0A679JZY7</accession>
<feature type="transmembrane region" description="Helical" evidence="7">
    <location>
        <begin position="219"/>
        <end position="238"/>
    </location>
</feature>
<feature type="domain" description="ABC transmembrane type-1" evidence="9">
    <location>
        <begin position="178"/>
        <end position="362"/>
    </location>
</feature>
<feature type="transmembrane region" description="Helical" evidence="7">
    <location>
        <begin position="244"/>
        <end position="262"/>
    </location>
</feature>
<dbReference type="GO" id="GO:0055085">
    <property type="term" value="P:transmembrane transport"/>
    <property type="evidence" value="ECO:0007669"/>
    <property type="project" value="InterPro"/>
</dbReference>
<keyword evidence="2 7" id="KW-0813">Transport</keyword>
<evidence type="ECO:0000256" key="8">
    <source>
        <dbReference type="SAM" id="MobiDB-lite"/>
    </source>
</evidence>
<feature type="compositionally biased region" description="Polar residues" evidence="8">
    <location>
        <begin position="1"/>
        <end position="11"/>
    </location>
</feature>
<proteinExistence type="inferred from homology"/>
<dbReference type="Gene3D" id="1.10.3720.10">
    <property type="entry name" value="MetI-like"/>
    <property type="match status" value="1"/>
</dbReference>
<dbReference type="CDD" id="cd06261">
    <property type="entry name" value="TM_PBP2"/>
    <property type="match status" value="1"/>
</dbReference>
<dbReference type="PANTHER" id="PTHR30151:SF0">
    <property type="entry name" value="ABC TRANSPORTER PERMEASE PROTEIN MJ0413-RELATED"/>
    <property type="match status" value="1"/>
</dbReference>
<dbReference type="PROSITE" id="PS50928">
    <property type="entry name" value="ABC_TM1"/>
    <property type="match status" value="1"/>
</dbReference>
<reference evidence="10" key="1">
    <citation type="submission" date="2019-12" db="EMBL/GenBank/DDBJ databases">
        <authorList>
            <person name="Cremers G."/>
        </authorList>
    </citation>
    <scope>NUCLEOTIDE SEQUENCE</scope>
    <source>
        <strain evidence="10">Mbul2</strain>
    </source>
</reference>
<evidence type="ECO:0000256" key="1">
    <source>
        <dbReference type="ARBA" id="ARBA00004651"/>
    </source>
</evidence>
<evidence type="ECO:0000256" key="5">
    <source>
        <dbReference type="ARBA" id="ARBA00022989"/>
    </source>
</evidence>
<name>A0A679JZY7_9HYPH</name>
<evidence type="ECO:0000259" key="9">
    <source>
        <dbReference type="PROSITE" id="PS50928"/>
    </source>
</evidence>
<feature type="transmembrane region" description="Helical" evidence="7">
    <location>
        <begin position="184"/>
        <end position="207"/>
    </location>
</feature>